<keyword evidence="2" id="KW-1185">Reference proteome</keyword>
<dbReference type="Gramene" id="PGSC0003DMT400047165">
    <property type="protein sequence ID" value="PGSC0003DMT400047165"/>
    <property type="gene ID" value="PGSC0003DMG400018304"/>
</dbReference>
<sequence>MEGMLKAWVNEVSVEVKYGVVWIDGDETEHEMCNFYLPIPCTASSLALLSPQSLLFFPFISLSMTL</sequence>
<protein>
    <submittedName>
        <fullName evidence="1">Uncharacterized protein</fullName>
    </submittedName>
</protein>
<dbReference type="EnsemblPlants" id="PGSC0003DMT400047165">
    <property type="protein sequence ID" value="PGSC0003DMT400047165"/>
    <property type="gene ID" value="PGSC0003DMG400018304"/>
</dbReference>
<dbReference type="PaxDb" id="4113-PGSC0003DMT400047165"/>
<dbReference type="InParanoid" id="M1BK74"/>
<reference evidence="2" key="1">
    <citation type="journal article" date="2011" name="Nature">
        <title>Genome sequence and analysis of the tuber crop potato.</title>
        <authorList>
            <consortium name="The Potato Genome Sequencing Consortium"/>
        </authorList>
    </citation>
    <scope>NUCLEOTIDE SEQUENCE [LARGE SCALE GENOMIC DNA]</scope>
    <source>
        <strain evidence="2">cv. DM1-3 516 R44</strain>
    </source>
</reference>
<name>M1BK74_SOLTU</name>
<evidence type="ECO:0000313" key="2">
    <source>
        <dbReference type="Proteomes" id="UP000011115"/>
    </source>
</evidence>
<evidence type="ECO:0000313" key="1">
    <source>
        <dbReference type="EnsemblPlants" id="PGSC0003DMT400047165"/>
    </source>
</evidence>
<reference evidence="1" key="2">
    <citation type="submission" date="2015-06" db="UniProtKB">
        <authorList>
            <consortium name="EnsemblPlants"/>
        </authorList>
    </citation>
    <scope>IDENTIFICATION</scope>
    <source>
        <strain evidence="1">DM1-3 516 R44</strain>
    </source>
</reference>
<proteinExistence type="predicted"/>
<organism evidence="1 2">
    <name type="scientific">Solanum tuberosum</name>
    <name type="common">Potato</name>
    <dbReference type="NCBI Taxonomy" id="4113"/>
    <lineage>
        <taxon>Eukaryota</taxon>
        <taxon>Viridiplantae</taxon>
        <taxon>Streptophyta</taxon>
        <taxon>Embryophyta</taxon>
        <taxon>Tracheophyta</taxon>
        <taxon>Spermatophyta</taxon>
        <taxon>Magnoliopsida</taxon>
        <taxon>eudicotyledons</taxon>
        <taxon>Gunneridae</taxon>
        <taxon>Pentapetalae</taxon>
        <taxon>asterids</taxon>
        <taxon>lamiids</taxon>
        <taxon>Solanales</taxon>
        <taxon>Solanaceae</taxon>
        <taxon>Solanoideae</taxon>
        <taxon>Solaneae</taxon>
        <taxon>Solanum</taxon>
    </lineage>
</organism>
<dbReference type="Proteomes" id="UP000011115">
    <property type="component" value="Unassembled WGS sequence"/>
</dbReference>
<dbReference type="AlphaFoldDB" id="M1BK74"/>
<accession>M1BK74</accession>
<dbReference type="HOGENOM" id="CLU_2836165_0_0_1"/>